<dbReference type="AlphaFoldDB" id="A0AAR2KV23"/>
<name>A0AAR2KV23_PYGNA</name>
<proteinExistence type="predicted"/>
<protein>
    <submittedName>
        <fullName evidence="1">Uncharacterized protein</fullName>
    </submittedName>
</protein>
<organism evidence="1 2">
    <name type="scientific">Pygocentrus nattereri</name>
    <name type="common">Red-bellied piranha</name>
    <dbReference type="NCBI Taxonomy" id="42514"/>
    <lineage>
        <taxon>Eukaryota</taxon>
        <taxon>Metazoa</taxon>
        <taxon>Chordata</taxon>
        <taxon>Craniata</taxon>
        <taxon>Vertebrata</taxon>
        <taxon>Euteleostomi</taxon>
        <taxon>Actinopterygii</taxon>
        <taxon>Neopterygii</taxon>
        <taxon>Teleostei</taxon>
        <taxon>Ostariophysi</taxon>
        <taxon>Characiformes</taxon>
        <taxon>Characoidei</taxon>
        <taxon>Pygocentrus</taxon>
    </lineage>
</organism>
<evidence type="ECO:0000313" key="2">
    <source>
        <dbReference type="Proteomes" id="UP001501920"/>
    </source>
</evidence>
<dbReference type="Ensembl" id="ENSPNAT00000085083.1">
    <property type="protein sequence ID" value="ENSPNAP00000068193.1"/>
    <property type="gene ID" value="ENSPNAG00000037493.1"/>
</dbReference>
<reference evidence="1" key="2">
    <citation type="submission" date="2025-08" db="UniProtKB">
        <authorList>
            <consortium name="Ensembl"/>
        </authorList>
    </citation>
    <scope>IDENTIFICATION</scope>
</reference>
<keyword evidence="2" id="KW-1185">Reference proteome</keyword>
<reference evidence="1" key="3">
    <citation type="submission" date="2025-09" db="UniProtKB">
        <authorList>
            <consortium name="Ensembl"/>
        </authorList>
    </citation>
    <scope>IDENTIFICATION</scope>
</reference>
<accession>A0AAR2KV23</accession>
<reference evidence="1 2" key="1">
    <citation type="submission" date="2020-10" db="EMBL/GenBank/DDBJ databases">
        <title>Pygocentrus nattereri (red-bellied piranha) genome, fPygNat1, primary haplotype.</title>
        <authorList>
            <person name="Myers G."/>
            <person name="Meyer A."/>
            <person name="Karagic N."/>
            <person name="Pippel M."/>
            <person name="Winkler S."/>
            <person name="Tracey A."/>
            <person name="Wood J."/>
            <person name="Formenti G."/>
            <person name="Howe K."/>
            <person name="Fedrigo O."/>
            <person name="Jarvis E.D."/>
        </authorList>
    </citation>
    <scope>NUCLEOTIDE SEQUENCE [LARGE SCALE GENOMIC DNA]</scope>
</reference>
<dbReference type="Proteomes" id="UP001501920">
    <property type="component" value="Chromosome 15"/>
</dbReference>
<sequence length="57" mass="6440">IFTKIGLKSSSLLDFFMGFPDLTLIQESRGCRSHDNLTNQLTAQIRERKRTSVKAGI</sequence>
<evidence type="ECO:0000313" key="1">
    <source>
        <dbReference type="Ensembl" id="ENSPNAP00000068193.1"/>
    </source>
</evidence>